<dbReference type="EMBL" id="AB812045">
    <property type="protein sequence ID" value="BAQ01458.1"/>
    <property type="molecule type" value="Genomic_DNA"/>
</dbReference>
<keyword evidence="3" id="KW-0808">Transferase</keyword>
<dbReference type="Gene3D" id="3.40.50.2000">
    <property type="entry name" value="Glycogen Phosphorylase B"/>
    <property type="match status" value="2"/>
</dbReference>
<evidence type="ECO:0000313" key="3">
    <source>
        <dbReference type="EMBL" id="BAQ01458.1"/>
    </source>
</evidence>
<dbReference type="CDD" id="cd03808">
    <property type="entry name" value="GT4_CapM-like"/>
    <property type="match status" value="1"/>
</dbReference>
<reference evidence="3" key="1">
    <citation type="journal article" date="2014" name="DNA Res.">
        <title>A complete view of the genetic diversity of the Escherichia coli O-antigen biosynthesis gene cluster.</title>
        <authorList>
            <person name="Iguchi A."/>
            <person name="Iyoda S."/>
            <person name="Kikuchi T."/>
            <person name="Ogura Y."/>
            <person name="Katsura K."/>
            <person name="Ohnishi M."/>
            <person name="Hayashi T."/>
            <person name="Thomson N.R."/>
        </authorList>
    </citation>
    <scope>NUCLEOTIDE SEQUENCE</scope>
    <source>
        <strain evidence="3">H509a</strain>
    </source>
</reference>
<dbReference type="AlphaFoldDB" id="A0A0A8J649"/>
<feature type="domain" description="Glycosyl transferase family 1" evidence="1">
    <location>
        <begin position="194"/>
        <end position="356"/>
    </location>
</feature>
<evidence type="ECO:0000259" key="2">
    <source>
        <dbReference type="Pfam" id="PF13477"/>
    </source>
</evidence>
<dbReference type="InterPro" id="IPR001296">
    <property type="entry name" value="Glyco_trans_1"/>
</dbReference>
<dbReference type="GO" id="GO:1901135">
    <property type="term" value="P:carbohydrate derivative metabolic process"/>
    <property type="evidence" value="ECO:0007669"/>
    <property type="project" value="UniProtKB-ARBA"/>
</dbReference>
<sequence>MESMSQLKKLHIVLVGNTLWSVYNFRRGLIQSFMSNGHRVTIVGPKDEFTEKLEGLGCDVVDIPISSQGKNPFIDMLLINRLRVVYKRIKPDFVFHYTIKPNIYGSIAAGLSRTKSIAITTGLGYVFNNSSFFTHIISHLYCFAFKFAKEVWFLNEDDRNVFIQRGIISPGKTHILDGEGVDTSFFIPRAKPISHKKSKVTFLLVARMLWDKGVGIYVDAARKLKEQYPDTEFQLLGACDVDNPSAIPRDIIDNWHEEGVVNYLGMTNDVRTVVSQADCIVLPSYYREGVPRTLMEAASMGKPVLTTDNVGCRNVVIEAQTGFLCKTKDVDSLVDAMNKILHLTPEERSEMGLNGRDYMISRFDERVIIADYYNAIQKYVEV</sequence>
<evidence type="ECO:0000259" key="1">
    <source>
        <dbReference type="Pfam" id="PF00534"/>
    </source>
</evidence>
<dbReference type="InterPro" id="IPR028098">
    <property type="entry name" value="Glyco_trans_4-like_N"/>
</dbReference>
<accession>A0A0A8J649</accession>
<proteinExistence type="predicted"/>
<dbReference type="SUPFAM" id="SSF53756">
    <property type="entry name" value="UDP-Glycosyltransferase/glycogen phosphorylase"/>
    <property type="match status" value="1"/>
</dbReference>
<name>A0A0A8J649_ECOLX</name>
<feature type="domain" description="Glycosyltransferase subfamily 4-like N-terminal" evidence="2">
    <location>
        <begin position="12"/>
        <end position="151"/>
    </location>
</feature>
<dbReference type="GO" id="GO:0016757">
    <property type="term" value="F:glycosyltransferase activity"/>
    <property type="evidence" value="ECO:0007669"/>
    <property type="project" value="InterPro"/>
</dbReference>
<dbReference type="Pfam" id="PF00534">
    <property type="entry name" value="Glycos_transf_1"/>
    <property type="match status" value="1"/>
</dbReference>
<dbReference type="PANTHER" id="PTHR12526">
    <property type="entry name" value="GLYCOSYLTRANSFERASE"/>
    <property type="match status" value="1"/>
</dbReference>
<dbReference type="Pfam" id="PF13477">
    <property type="entry name" value="Glyco_trans_4_2"/>
    <property type="match status" value="1"/>
</dbReference>
<protein>
    <submittedName>
        <fullName evidence="3">Putative glycosyltransferase</fullName>
    </submittedName>
</protein>
<dbReference type="PANTHER" id="PTHR12526:SF638">
    <property type="entry name" value="SPORE COAT PROTEIN SA"/>
    <property type="match status" value="1"/>
</dbReference>
<organism evidence="3">
    <name type="scientific">Escherichia coli</name>
    <dbReference type="NCBI Taxonomy" id="562"/>
    <lineage>
        <taxon>Bacteria</taxon>
        <taxon>Pseudomonadati</taxon>
        <taxon>Pseudomonadota</taxon>
        <taxon>Gammaproteobacteria</taxon>
        <taxon>Enterobacterales</taxon>
        <taxon>Enterobacteriaceae</taxon>
        <taxon>Escherichia</taxon>
    </lineage>
</organism>